<name>A0A5N7DIB8_9EURO</name>
<dbReference type="RefSeq" id="XP_031943393.1">
    <property type="nucleotide sequence ID" value="XM_032091141.1"/>
</dbReference>
<dbReference type="AlphaFoldDB" id="A0A5N7DIB8"/>
<dbReference type="Proteomes" id="UP000325579">
    <property type="component" value="Unassembled WGS sequence"/>
</dbReference>
<accession>A0A5N6IEN4</accession>
<dbReference type="GeneID" id="43675832"/>
<protein>
    <submittedName>
        <fullName evidence="1">Uncharacterized protein</fullName>
    </submittedName>
</protein>
<evidence type="ECO:0000313" key="1">
    <source>
        <dbReference type="EMBL" id="KAE8406074.1"/>
    </source>
</evidence>
<organism evidence="1 2">
    <name type="scientific">Aspergillus pseudonomiae</name>
    <dbReference type="NCBI Taxonomy" id="1506151"/>
    <lineage>
        <taxon>Eukaryota</taxon>
        <taxon>Fungi</taxon>
        <taxon>Dikarya</taxon>
        <taxon>Ascomycota</taxon>
        <taxon>Pezizomycotina</taxon>
        <taxon>Eurotiomycetes</taxon>
        <taxon>Eurotiomycetidae</taxon>
        <taxon>Eurotiales</taxon>
        <taxon>Aspergillaceae</taxon>
        <taxon>Aspergillus</taxon>
        <taxon>Aspergillus subgen. Circumdati</taxon>
    </lineage>
</organism>
<evidence type="ECO:0000313" key="2">
    <source>
        <dbReference type="Proteomes" id="UP000325579"/>
    </source>
</evidence>
<dbReference type="EMBL" id="ML736756">
    <property type="protein sequence ID" value="KAE8406074.1"/>
    <property type="molecule type" value="Genomic_DNA"/>
</dbReference>
<proteinExistence type="predicted"/>
<reference evidence="1 2" key="1">
    <citation type="submission" date="2019-04" db="EMBL/GenBank/DDBJ databases">
        <authorList>
            <consortium name="DOE Joint Genome Institute"/>
            <person name="Mondo S."/>
            <person name="Kjaerbolling I."/>
            <person name="Vesth T."/>
            <person name="Frisvad J.C."/>
            <person name="Nybo J.L."/>
            <person name="Theobald S."/>
            <person name="Kildgaard S."/>
            <person name="Isbrandt T."/>
            <person name="Kuo A."/>
            <person name="Sato A."/>
            <person name="Lyhne E.K."/>
            <person name="Kogle M.E."/>
            <person name="Wiebenga A."/>
            <person name="Kun R.S."/>
            <person name="Lubbers R.J."/>
            <person name="Makela M.R."/>
            <person name="Barry K."/>
            <person name="Chovatia M."/>
            <person name="Clum A."/>
            <person name="Daum C."/>
            <person name="Haridas S."/>
            <person name="He G."/>
            <person name="LaButti K."/>
            <person name="Lipzen A."/>
            <person name="Riley R."/>
            <person name="Salamov A."/>
            <person name="Simmons B.A."/>
            <person name="Magnuson J.K."/>
            <person name="Henrissat B."/>
            <person name="Mortensen U.H."/>
            <person name="Larsen T.O."/>
            <person name="Devries R.P."/>
            <person name="Grigoriev I.V."/>
            <person name="Machida M."/>
            <person name="Baker S.E."/>
            <person name="Andersen M.R."/>
            <person name="Cantor M.N."/>
            <person name="Hua S.X."/>
        </authorList>
    </citation>
    <scope>NUCLEOTIDE SEQUENCE [LARGE SCALE GENOMIC DNA]</scope>
    <source>
        <strain evidence="1 2">CBS 119388</strain>
    </source>
</reference>
<accession>A0A5N7DIB8</accession>
<gene>
    <name evidence="1" type="ORF">BDV37DRAFT_73586</name>
</gene>
<sequence>MIGSGAGECVGTTDDVGNVTNGEQPASRRYAPIFVIGMLGRSLCPLTFFSFFFFLFAFCFFQLRSHLLDPSELSQPIECMRISHLLMWSVTAVQ</sequence>
<keyword evidence="2" id="KW-1185">Reference proteome</keyword>